<keyword evidence="5 19" id="KW-0378">Hydrolase</keyword>
<dbReference type="FunFam" id="3.40.630.10:FF:000015">
    <property type="entry name" value="Aminoacyl-histidine dipeptidase PepD"/>
    <property type="match status" value="1"/>
</dbReference>
<evidence type="ECO:0000256" key="3">
    <source>
        <dbReference type="ARBA" id="ARBA00022670"/>
    </source>
</evidence>
<dbReference type="NCBIfam" id="TIGR01893">
    <property type="entry name" value="aa-his-dipept"/>
    <property type="match status" value="1"/>
</dbReference>
<comment type="catalytic activity">
    <reaction evidence="9">
        <text>Hydrolysis of dipeptides, preferentially hydrophobic dipeptides including prolyl amino acids.</text>
        <dbReference type="EC" id="3.4.13.18"/>
    </reaction>
</comment>
<dbReference type="InterPro" id="IPR011650">
    <property type="entry name" value="Peptidase_M20_dimer"/>
</dbReference>
<keyword evidence="7" id="KW-0482">Metalloprotease</keyword>
<dbReference type="Pfam" id="PF01546">
    <property type="entry name" value="Peptidase_M20"/>
    <property type="match status" value="1"/>
</dbReference>
<evidence type="ECO:0000313" key="20">
    <source>
        <dbReference type="Proteomes" id="UP000308196"/>
    </source>
</evidence>
<dbReference type="SUPFAM" id="SSF53187">
    <property type="entry name" value="Zn-dependent exopeptidases"/>
    <property type="match status" value="1"/>
</dbReference>
<evidence type="ECO:0000256" key="8">
    <source>
        <dbReference type="ARBA" id="ARBA00023285"/>
    </source>
</evidence>
<dbReference type="Gene3D" id="3.40.630.10">
    <property type="entry name" value="Zn peptidases"/>
    <property type="match status" value="2"/>
</dbReference>
<dbReference type="PANTHER" id="PTHR43501">
    <property type="entry name" value="CYTOSOL NON-SPECIFIC DIPEPTIDASE"/>
    <property type="match status" value="1"/>
</dbReference>
<reference evidence="19 20" key="1">
    <citation type="submission" date="2019-05" db="EMBL/GenBank/DDBJ databases">
        <authorList>
            <consortium name="Pathogen Informatics"/>
        </authorList>
    </citation>
    <scope>NUCLEOTIDE SEQUENCE [LARGE SCALE GENOMIC DNA]</scope>
    <source>
        <strain evidence="19 20">NCTC11429</strain>
    </source>
</reference>
<dbReference type="InterPro" id="IPR001160">
    <property type="entry name" value="Peptidase_M20C"/>
</dbReference>
<comment type="cofactor">
    <cofactor evidence="1">
        <name>Co(2+)</name>
        <dbReference type="ChEBI" id="CHEBI:48828"/>
    </cofactor>
</comment>
<dbReference type="CDD" id="cd03890">
    <property type="entry name" value="M20_pepD"/>
    <property type="match status" value="1"/>
</dbReference>
<evidence type="ECO:0000256" key="16">
    <source>
        <dbReference type="ARBA" id="ARBA00077688"/>
    </source>
</evidence>
<comment type="cofactor">
    <cofactor evidence="2">
        <name>Zn(2+)</name>
        <dbReference type="ChEBI" id="CHEBI:29105"/>
    </cofactor>
</comment>
<evidence type="ECO:0000256" key="13">
    <source>
        <dbReference type="ARBA" id="ARBA00071271"/>
    </source>
</evidence>
<evidence type="ECO:0000256" key="15">
    <source>
        <dbReference type="ARBA" id="ARBA00076004"/>
    </source>
</evidence>
<dbReference type="PANTHER" id="PTHR43501:SF1">
    <property type="entry name" value="CYTOSOL NON-SPECIFIC DIPEPTIDASE"/>
    <property type="match status" value="1"/>
</dbReference>
<evidence type="ECO:0000256" key="17">
    <source>
        <dbReference type="ARBA" id="ARBA00078074"/>
    </source>
</evidence>
<dbReference type="EC" id="3.4.13.18" evidence="10"/>
<keyword evidence="19" id="KW-0224">Dipeptidase</keyword>
<evidence type="ECO:0000256" key="14">
    <source>
        <dbReference type="ARBA" id="ARBA00075285"/>
    </source>
</evidence>
<proteinExistence type="inferred from homology"/>
<dbReference type="GO" id="GO:0005829">
    <property type="term" value="C:cytosol"/>
    <property type="evidence" value="ECO:0007669"/>
    <property type="project" value="TreeGrafter"/>
</dbReference>
<dbReference type="PRINTS" id="PR00934">
    <property type="entry name" value="XHISDIPTASE"/>
</dbReference>
<dbReference type="GO" id="GO:0046872">
    <property type="term" value="F:metal ion binding"/>
    <property type="evidence" value="ECO:0007669"/>
    <property type="project" value="UniProtKB-KW"/>
</dbReference>
<evidence type="ECO:0000256" key="1">
    <source>
        <dbReference type="ARBA" id="ARBA00001941"/>
    </source>
</evidence>
<evidence type="ECO:0000256" key="12">
    <source>
        <dbReference type="ARBA" id="ARBA00061423"/>
    </source>
</evidence>
<keyword evidence="8" id="KW-0170">Cobalt</keyword>
<keyword evidence="6" id="KW-0862">Zinc</keyword>
<dbReference type="InterPro" id="IPR002933">
    <property type="entry name" value="Peptidase_M20"/>
</dbReference>
<keyword evidence="4" id="KW-0479">Metal-binding</keyword>
<protein>
    <recommendedName>
        <fullName evidence="13">Cytosol non-specific dipeptidase</fullName>
        <ecNumber evidence="10">3.4.13.18</ecNumber>
    </recommendedName>
    <alternativeName>
        <fullName evidence="16">Aminoacyl-histidine dipeptidase</fullName>
    </alternativeName>
    <alternativeName>
        <fullName evidence="15">Beta-alanyl-histidine dipeptidase</fullName>
    </alternativeName>
    <alternativeName>
        <fullName evidence="14">Carnosinase</fullName>
    </alternativeName>
    <alternativeName>
        <fullName evidence="11">Peptidase D</fullName>
    </alternativeName>
    <alternativeName>
        <fullName evidence="17">Xaa-His dipeptidase</fullName>
    </alternativeName>
</protein>
<dbReference type="RefSeq" id="WP_028068437.1">
    <property type="nucleotide sequence ID" value="NZ_CP141191.1"/>
</dbReference>
<evidence type="ECO:0000313" key="19">
    <source>
        <dbReference type="EMBL" id="VTR53950.1"/>
    </source>
</evidence>
<dbReference type="FunFam" id="3.40.630.10:FF:000018">
    <property type="entry name" value="Aminoacyl-histidine dipeptidase PepD"/>
    <property type="match status" value="1"/>
</dbReference>
<feature type="domain" description="Peptidase M20 dimerisation" evidence="18">
    <location>
        <begin position="209"/>
        <end position="293"/>
    </location>
</feature>
<name>A0A4U9W5B0_9SPHI</name>
<dbReference type="Pfam" id="PF07687">
    <property type="entry name" value="M20_dimer"/>
    <property type="match status" value="1"/>
</dbReference>
<organism evidence="19 20">
    <name type="scientific">Sphingobacterium thalpophilum</name>
    <dbReference type="NCBI Taxonomy" id="259"/>
    <lineage>
        <taxon>Bacteria</taxon>
        <taxon>Pseudomonadati</taxon>
        <taxon>Bacteroidota</taxon>
        <taxon>Sphingobacteriia</taxon>
        <taxon>Sphingobacteriales</taxon>
        <taxon>Sphingobacteriaceae</taxon>
        <taxon>Sphingobacterium</taxon>
    </lineage>
</organism>
<evidence type="ECO:0000256" key="9">
    <source>
        <dbReference type="ARBA" id="ARBA00036421"/>
    </source>
</evidence>
<keyword evidence="3" id="KW-0645">Protease</keyword>
<evidence type="ECO:0000256" key="4">
    <source>
        <dbReference type="ARBA" id="ARBA00022723"/>
    </source>
</evidence>
<dbReference type="KEGG" id="stha:NCTC11429_04957"/>
<dbReference type="STRING" id="1123265.GCA_000686625_00296"/>
<evidence type="ECO:0000256" key="10">
    <source>
        <dbReference type="ARBA" id="ARBA00038976"/>
    </source>
</evidence>
<dbReference type="Proteomes" id="UP000308196">
    <property type="component" value="Chromosome"/>
</dbReference>
<accession>A0A4U9W5B0</accession>
<evidence type="ECO:0000256" key="2">
    <source>
        <dbReference type="ARBA" id="ARBA00001947"/>
    </source>
</evidence>
<sequence>MAEHSLDTLEPQAIWKHFAALNAVPRASKKEERVIAFMVNFGKSLGLDTTVDEIGNVLIKKAASPGMEDRKTVVLQSHLDMVHQKNNDTVFDFDTQGIKMYVDGDWVKAEGTTLGADNGLGVAAIMSILASTDIVHPAIEALFTIDEETGMTGALGLKGGLLTGEILLNLDTENDTEIDIGCAGGIDVTATQAYTAEACPTGTVAYEITVKGLHGGHSGMDIHKGYANANKVMNRMLYKANERYGLRIASLLGGSLRNAIPRESVAKVVVDADKTALFVEELSLVAKEIQQEFATTEPEMEIFIEPRDAAGETVLPLAVQKNLINSVYAALNGVYRMSADFDDLVETSNNIAKVEVTAAHISIQCLTRSSVETSKLDLAHALQATFELGGFNVQFSGSYPGWAPNPNSEILEVLKSVYYRQHGEAPEVVACHAGLECGILGTNYPGMDMISFGPTILGAHSPAERVSVSSVQKFWHFLLDILREIPGK</sequence>
<dbReference type="PIRSF" id="PIRSF016599">
    <property type="entry name" value="Xaa-His_dipept"/>
    <property type="match status" value="1"/>
</dbReference>
<evidence type="ECO:0000259" key="18">
    <source>
        <dbReference type="Pfam" id="PF07687"/>
    </source>
</evidence>
<dbReference type="AlphaFoldDB" id="A0A4U9W5B0"/>
<gene>
    <name evidence="19" type="primary">pepD</name>
    <name evidence="19" type="ORF">NCTC11429_04957</name>
</gene>
<dbReference type="EMBL" id="LR590484">
    <property type="protein sequence ID" value="VTR53950.1"/>
    <property type="molecule type" value="Genomic_DNA"/>
</dbReference>
<evidence type="ECO:0000256" key="6">
    <source>
        <dbReference type="ARBA" id="ARBA00022833"/>
    </source>
</evidence>
<evidence type="ECO:0000256" key="7">
    <source>
        <dbReference type="ARBA" id="ARBA00023049"/>
    </source>
</evidence>
<dbReference type="GO" id="GO:0006508">
    <property type="term" value="P:proteolysis"/>
    <property type="evidence" value="ECO:0007669"/>
    <property type="project" value="UniProtKB-KW"/>
</dbReference>
<comment type="similarity">
    <text evidence="12">Belongs to the peptidase M20C family.</text>
</comment>
<dbReference type="GO" id="GO:0070573">
    <property type="term" value="F:metallodipeptidase activity"/>
    <property type="evidence" value="ECO:0007669"/>
    <property type="project" value="TreeGrafter"/>
</dbReference>
<dbReference type="GeneID" id="78465516"/>
<evidence type="ECO:0000256" key="5">
    <source>
        <dbReference type="ARBA" id="ARBA00022801"/>
    </source>
</evidence>
<evidence type="ECO:0000256" key="11">
    <source>
        <dbReference type="ARBA" id="ARBA00044252"/>
    </source>
</evidence>